<evidence type="ECO:0000256" key="5">
    <source>
        <dbReference type="ARBA" id="ARBA00026235"/>
    </source>
</evidence>
<keyword evidence="3" id="KW-0809">Transit peptide</keyword>
<reference evidence="8" key="1">
    <citation type="journal article" date="2023" name="Insect Mol. Biol.">
        <title>Genome sequencing provides insights into the evolution of gene families encoding plant cell wall-degrading enzymes in longhorned beetles.</title>
        <authorList>
            <person name="Shin N.R."/>
            <person name="Okamura Y."/>
            <person name="Kirsch R."/>
            <person name="Pauchet Y."/>
        </authorList>
    </citation>
    <scope>NUCLEOTIDE SEQUENCE</scope>
    <source>
        <strain evidence="8">MMC_N1</strain>
    </source>
</reference>
<dbReference type="Proteomes" id="UP001162164">
    <property type="component" value="Unassembled WGS sequence"/>
</dbReference>
<gene>
    <name evidence="8" type="ORF">NQ317_007498</name>
</gene>
<dbReference type="InterPro" id="IPR045293">
    <property type="entry name" value="Complex1_LYR_LYRM2"/>
</dbReference>
<dbReference type="CDD" id="cd20262">
    <property type="entry name" value="Complex1_LYR_LYRM2"/>
    <property type="match status" value="1"/>
</dbReference>
<evidence type="ECO:0000259" key="7">
    <source>
        <dbReference type="Pfam" id="PF05347"/>
    </source>
</evidence>
<evidence type="ECO:0000313" key="8">
    <source>
        <dbReference type="EMBL" id="KAJ8984265.1"/>
    </source>
</evidence>
<comment type="subcellular location">
    <subcellularLocation>
        <location evidence="1">Mitochondrion</location>
    </subcellularLocation>
</comment>
<evidence type="ECO:0000256" key="6">
    <source>
        <dbReference type="ARBA" id="ARBA00044735"/>
    </source>
</evidence>
<keyword evidence="4" id="KW-0496">Mitochondrion</keyword>
<name>A0ABQ9K0X8_9CUCU</name>
<proteinExistence type="inferred from homology"/>
<accession>A0ABQ9K0X8</accession>
<evidence type="ECO:0000256" key="4">
    <source>
        <dbReference type="ARBA" id="ARBA00023128"/>
    </source>
</evidence>
<evidence type="ECO:0000256" key="1">
    <source>
        <dbReference type="ARBA" id="ARBA00004173"/>
    </source>
</evidence>
<dbReference type="InterPro" id="IPR008011">
    <property type="entry name" value="Complex1_LYR_dom"/>
</dbReference>
<evidence type="ECO:0000313" key="9">
    <source>
        <dbReference type="Proteomes" id="UP001162164"/>
    </source>
</evidence>
<dbReference type="PANTHER" id="PTHR13675">
    <property type="entry name" value="LYR MOTIF-CONTAINING PROTEIN 2"/>
    <property type="match status" value="1"/>
</dbReference>
<protein>
    <recommendedName>
        <fullName evidence="5">LYR motif-containing protein 2</fullName>
    </recommendedName>
</protein>
<dbReference type="EMBL" id="JAPWTJ010000043">
    <property type="protein sequence ID" value="KAJ8984265.1"/>
    <property type="molecule type" value="Genomic_DNA"/>
</dbReference>
<comment type="similarity">
    <text evidence="2">Belongs to the complex I LYR family.</text>
</comment>
<dbReference type="PANTHER" id="PTHR13675:SF0">
    <property type="entry name" value="LYR MOTIF-CONTAINING PROTEIN 2"/>
    <property type="match status" value="1"/>
</dbReference>
<comment type="function">
    <text evidence="6">Involved in efficient integration of the N-module into mitochondrial respiratory chain complex I.</text>
</comment>
<evidence type="ECO:0000256" key="3">
    <source>
        <dbReference type="ARBA" id="ARBA00022946"/>
    </source>
</evidence>
<feature type="domain" description="Complex 1 LYR protein" evidence="7">
    <location>
        <begin position="32"/>
        <end position="88"/>
    </location>
</feature>
<dbReference type="Pfam" id="PF05347">
    <property type="entry name" value="Complex1_LYR"/>
    <property type="match status" value="1"/>
</dbReference>
<evidence type="ECO:0000256" key="2">
    <source>
        <dbReference type="ARBA" id="ARBA00009508"/>
    </source>
</evidence>
<organism evidence="8 9">
    <name type="scientific">Molorchus minor</name>
    <dbReference type="NCBI Taxonomy" id="1323400"/>
    <lineage>
        <taxon>Eukaryota</taxon>
        <taxon>Metazoa</taxon>
        <taxon>Ecdysozoa</taxon>
        <taxon>Arthropoda</taxon>
        <taxon>Hexapoda</taxon>
        <taxon>Insecta</taxon>
        <taxon>Pterygota</taxon>
        <taxon>Neoptera</taxon>
        <taxon>Endopterygota</taxon>
        <taxon>Coleoptera</taxon>
        <taxon>Polyphaga</taxon>
        <taxon>Cucujiformia</taxon>
        <taxon>Chrysomeloidea</taxon>
        <taxon>Cerambycidae</taxon>
        <taxon>Lamiinae</taxon>
        <taxon>Monochamini</taxon>
        <taxon>Molorchus</taxon>
    </lineage>
</organism>
<sequence length="98" mass="11861">MIQFKCSMVNEIVMSKIKKPMLNLKQFMLQQDVKSLYRNIFRTIKRVPDKDHQRELKEWARRDFKANQHHTDEITIKMYIKYGQKCLKELETSLNLAS</sequence>
<keyword evidence="9" id="KW-1185">Reference proteome</keyword>
<comment type="caution">
    <text evidence="8">The sequence shown here is derived from an EMBL/GenBank/DDBJ whole genome shotgun (WGS) entry which is preliminary data.</text>
</comment>